<protein>
    <submittedName>
        <fullName evidence="3">CID domain-containing protein</fullName>
    </submittedName>
</protein>
<sequence>MADPFEVRMRFSGQLQHLNASVVSAQKAAQYAMKNRDMSEDLHSCIIEQLERNSMNTRANIMYFIEPFLELAEKERNGNDYIRRMQRDIIRVVDAVCPEDGSGAANVKVVRKVLRGLMSKGFLLEQTVDEIEECLKDRAAASHADMGFSSPANGAPDSRTNGTGVNGTSTGGDANSSKSKPAKLEKRQIEQRIEEDRERHKKMRENMWVTPRDPDTRHRKLWDDQSDCGEDDDRMGDEDEKENIDLTGTGLGQDIRQRQHADNGAKTNSNGRGNHNGSKRDGEGDRRMNGGFSH</sequence>
<dbReference type="PROSITE" id="PS51391">
    <property type="entry name" value="CID"/>
    <property type="match status" value="1"/>
</dbReference>
<dbReference type="InterPro" id="IPR042326">
    <property type="entry name" value="Ctk3"/>
</dbReference>
<dbReference type="Pfam" id="PF12243">
    <property type="entry name" value="CTK3"/>
    <property type="match status" value="1"/>
</dbReference>
<keyword evidence="4" id="KW-1185">Reference proteome</keyword>
<dbReference type="Gene3D" id="1.25.40.90">
    <property type="match status" value="1"/>
</dbReference>
<feature type="compositionally biased region" description="Polar residues" evidence="1">
    <location>
        <begin position="265"/>
        <end position="276"/>
    </location>
</feature>
<evidence type="ECO:0000313" key="3">
    <source>
        <dbReference type="EMBL" id="KAK9423879.1"/>
    </source>
</evidence>
<feature type="compositionally biased region" description="Acidic residues" evidence="1">
    <location>
        <begin position="224"/>
        <end position="242"/>
    </location>
</feature>
<gene>
    <name evidence="3" type="ORF">SUNI508_03895</name>
</gene>
<dbReference type="InterPro" id="IPR024637">
    <property type="entry name" value="Ctk3_C"/>
</dbReference>
<reference evidence="3 4" key="1">
    <citation type="journal article" date="2024" name="J. Plant Pathol.">
        <title>Sequence and assembly of the genome of Seiridium unicorne, isolate CBS 538.82, causal agent of cypress canker disease.</title>
        <authorList>
            <person name="Scali E."/>
            <person name="Rocca G.D."/>
            <person name="Danti R."/>
            <person name="Garbelotto M."/>
            <person name="Barberini S."/>
            <person name="Baroncelli R."/>
            <person name="Emiliani G."/>
        </authorList>
    </citation>
    <scope>NUCLEOTIDE SEQUENCE [LARGE SCALE GENOMIC DNA]</scope>
    <source>
        <strain evidence="3 4">BM-138-508</strain>
    </source>
</reference>
<dbReference type="InterPro" id="IPR024638">
    <property type="entry name" value="Ctk3_N"/>
</dbReference>
<dbReference type="PANTHER" id="PTHR28291">
    <property type="entry name" value="CTD KINASE SUBUNIT GAMMA"/>
    <property type="match status" value="1"/>
</dbReference>
<dbReference type="InterPro" id="IPR008942">
    <property type="entry name" value="ENTH_VHS"/>
</dbReference>
<dbReference type="Proteomes" id="UP001408356">
    <property type="component" value="Unassembled WGS sequence"/>
</dbReference>
<evidence type="ECO:0000313" key="4">
    <source>
        <dbReference type="Proteomes" id="UP001408356"/>
    </source>
</evidence>
<feature type="region of interest" description="Disordered" evidence="1">
    <location>
        <begin position="145"/>
        <end position="294"/>
    </location>
</feature>
<feature type="compositionally biased region" description="Basic and acidic residues" evidence="1">
    <location>
        <begin position="278"/>
        <end position="288"/>
    </location>
</feature>
<evidence type="ECO:0000259" key="2">
    <source>
        <dbReference type="PROSITE" id="PS51391"/>
    </source>
</evidence>
<evidence type="ECO:0000256" key="1">
    <source>
        <dbReference type="SAM" id="MobiDB-lite"/>
    </source>
</evidence>
<feature type="compositionally biased region" description="Low complexity" evidence="1">
    <location>
        <begin position="160"/>
        <end position="172"/>
    </location>
</feature>
<dbReference type="PANTHER" id="PTHR28291:SF1">
    <property type="entry name" value="CTD KINASE SUBUNIT GAMMA"/>
    <property type="match status" value="1"/>
</dbReference>
<proteinExistence type="predicted"/>
<organism evidence="3 4">
    <name type="scientific">Seiridium unicorne</name>
    <dbReference type="NCBI Taxonomy" id="138068"/>
    <lineage>
        <taxon>Eukaryota</taxon>
        <taxon>Fungi</taxon>
        <taxon>Dikarya</taxon>
        <taxon>Ascomycota</taxon>
        <taxon>Pezizomycotina</taxon>
        <taxon>Sordariomycetes</taxon>
        <taxon>Xylariomycetidae</taxon>
        <taxon>Amphisphaeriales</taxon>
        <taxon>Sporocadaceae</taxon>
        <taxon>Seiridium</taxon>
    </lineage>
</organism>
<name>A0ABR2VAK1_9PEZI</name>
<feature type="domain" description="CID" evidence="2">
    <location>
        <begin position="3"/>
        <end position="139"/>
    </location>
</feature>
<comment type="caution">
    <text evidence="3">The sequence shown here is derived from an EMBL/GenBank/DDBJ whole genome shotgun (WGS) entry which is preliminary data.</text>
</comment>
<dbReference type="InterPro" id="IPR006569">
    <property type="entry name" value="CID_dom"/>
</dbReference>
<feature type="compositionally biased region" description="Basic and acidic residues" evidence="1">
    <location>
        <begin position="182"/>
        <end position="198"/>
    </location>
</feature>
<dbReference type="EMBL" id="JARVKF010000057">
    <property type="protein sequence ID" value="KAK9423879.1"/>
    <property type="molecule type" value="Genomic_DNA"/>
</dbReference>
<accession>A0ABR2VAK1</accession>
<dbReference type="Pfam" id="PF12350">
    <property type="entry name" value="CTK3_C"/>
    <property type="match status" value="1"/>
</dbReference>